<accession>A0ACC0BEK9</accession>
<evidence type="ECO:0000313" key="2">
    <source>
        <dbReference type="Proteomes" id="UP001060085"/>
    </source>
</evidence>
<comment type="caution">
    <text evidence="1">The sequence shown here is derived from an EMBL/GenBank/DDBJ whole genome shotgun (WGS) entry which is preliminary data.</text>
</comment>
<evidence type="ECO:0000313" key="1">
    <source>
        <dbReference type="EMBL" id="KAI5671066.1"/>
    </source>
</evidence>
<reference evidence="2" key="1">
    <citation type="journal article" date="2023" name="Nat. Plants">
        <title>Single-cell RNA sequencing provides a high-resolution roadmap for understanding the multicellular compartmentation of specialized metabolism.</title>
        <authorList>
            <person name="Sun S."/>
            <person name="Shen X."/>
            <person name="Li Y."/>
            <person name="Li Y."/>
            <person name="Wang S."/>
            <person name="Li R."/>
            <person name="Zhang H."/>
            <person name="Shen G."/>
            <person name="Guo B."/>
            <person name="Wei J."/>
            <person name="Xu J."/>
            <person name="St-Pierre B."/>
            <person name="Chen S."/>
            <person name="Sun C."/>
        </authorList>
    </citation>
    <scope>NUCLEOTIDE SEQUENCE [LARGE SCALE GENOMIC DNA]</scope>
</reference>
<name>A0ACC0BEK9_CATRO</name>
<organism evidence="1 2">
    <name type="scientific">Catharanthus roseus</name>
    <name type="common">Madagascar periwinkle</name>
    <name type="synonym">Vinca rosea</name>
    <dbReference type="NCBI Taxonomy" id="4058"/>
    <lineage>
        <taxon>Eukaryota</taxon>
        <taxon>Viridiplantae</taxon>
        <taxon>Streptophyta</taxon>
        <taxon>Embryophyta</taxon>
        <taxon>Tracheophyta</taxon>
        <taxon>Spermatophyta</taxon>
        <taxon>Magnoliopsida</taxon>
        <taxon>eudicotyledons</taxon>
        <taxon>Gunneridae</taxon>
        <taxon>Pentapetalae</taxon>
        <taxon>asterids</taxon>
        <taxon>lamiids</taxon>
        <taxon>Gentianales</taxon>
        <taxon>Apocynaceae</taxon>
        <taxon>Rauvolfioideae</taxon>
        <taxon>Vinceae</taxon>
        <taxon>Catharanthinae</taxon>
        <taxon>Catharanthus</taxon>
    </lineage>
</organism>
<dbReference type="Proteomes" id="UP001060085">
    <property type="component" value="Linkage Group LG03"/>
</dbReference>
<sequence>MQSSALQFNNSSLVLSIAYLSLASFAGVAIAKSIVSLKAFSTSLIFSKSLVMWGYPSLKKKSSSAGVHLSSIFEGVLALFLGLLVLGALHHRRFLSLTRIPRRYHHSTSARLLIRNKKKKLHVNILLHDVTE</sequence>
<gene>
    <name evidence="1" type="ORF">M9H77_11430</name>
</gene>
<protein>
    <submittedName>
        <fullName evidence="1">Uncharacterized protein</fullName>
    </submittedName>
</protein>
<proteinExistence type="predicted"/>
<keyword evidence="2" id="KW-1185">Reference proteome</keyword>
<dbReference type="EMBL" id="CM044703">
    <property type="protein sequence ID" value="KAI5671066.1"/>
    <property type="molecule type" value="Genomic_DNA"/>
</dbReference>